<evidence type="ECO:0000256" key="8">
    <source>
        <dbReference type="ARBA" id="ARBA00023047"/>
    </source>
</evidence>
<name>A0A857JG55_9BURK</name>
<keyword evidence="5 18" id="KW-0762">Sugar transport</keyword>
<comment type="subcellular location">
    <subcellularLocation>
        <location evidence="1">Cell outer membrane</location>
        <topology evidence="1">Multi-pass membrane protein</topology>
    </subcellularLocation>
</comment>
<evidence type="ECO:0000259" key="15">
    <source>
        <dbReference type="Pfam" id="PF02563"/>
    </source>
</evidence>
<keyword evidence="10" id="KW-0626">Porin</keyword>
<evidence type="ECO:0000256" key="2">
    <source>
        <dbReference type="ARBA" id="ARBA00009450"/>
    </source>
</evidence>
<accession>A0A857JG55</accession>
<dbReference type="Proteomes" id="UP000464787">
    <property type="component" value="Chromosome"/>
</dbReference>
<dbReference type="InterPro" id="IPR049712">
    <property type="entry name" value="Poly_export"/>
</dbReference>
<evidence type="ECO:0000259" key="16">
    <source>
        <dbReference type="Pfam" id="PF10531"/>
    </source>
</evidence>
<gene>
    <name evidence="18" type="ORF">GT347_20515</name>
</gene>
<keyword evidence="12" id="KW-0564">Palmitate</keyword>
<keyword evidence="8" id="KW-0625">Polysaccharide transport</keyword>
<keyword evidence="19" id="KW-1185">Reference proteome</keyword>
<evidence type="ECO:0000256" key="13">
    <source>
        <dbReference type="ARBA" id="ARBA00023237"/>
    </source>
</evidence>
<keyword evidence="11" id="KW-0472">Membrane</keyword>
<keyword evidence="3" id="KW-0813">Transport</keyword>
<dbReference type="GO" id="GO:0006811">
    <property type="term" value="P:monoatomic ion transport"/>
    <property type="evidence" value="ECO:0007669"/>
    <property type="project" value="UniProtKB-KW"/>
</dbReference>
<evidence type="ECO:0000256" key="3">
    <source>
        <dbReference type="ARBA" id="ARBA00022448"/>
    </source>
</evidence>
<dbReference type="GO" id="GO:0009279">
    <property type="term" value="C:cell outer membrane"/>
    <property type="evidence" value="ECO:0007669"/>
    <property type="project" value="UniProtKB-SubCell"/>
</dbReference>
<dbReference type="Gene3D" id="3.30.1950.10">
    <property type="entry name" value="wza like domain"/>
    <property type="match status" value="1"/>
</dbReference>
<evidence type="ECO:0000256" key="9">
    <source>
        <dbReference type="ARBA" id="ARBA00023065"/>
    </source>
</evidence>
<keyword evidence="9" id="KW-0406">Ion transport</keyword>
<evidence type="ECO:0000256" key="12">
    <source>
        <dbReference type="ARBA" id="ARBA00023139"/>
    </source>
</evidence>
<evidence type="ECO:0000256" key="11">
    <source>
        <dbReference type="ARBA" id="ARBA00023136"/>
    </source>
</evidence>
<keyword evidence="14" id="KW-0449">Lipoprotein</keyword>
<feature type="domain" description="Polysaccharide export protein N-terminal" evidence="15">
    <location>
        <begin position="31"/>
        <end position="102"/>
    </location>
</feature>
<feature type="domain" description="SLBB" evidence="17">
    <location>
        <begin position="112"/>
        <end position="189"/>
    </location>
</feature>
<dbReference type="Pfam" id="PF22461">
    <property type="entry name" value="SLBB_2"/>
    <property type="match status" value="1"/>
</dbReference>
<evidence type="ECO:0000256" key="7">
    <source>
        <dbReference type="ARBA" id="ARBA00022729"/>
    </source>
</evidence>
<dbReference type="Gene3D" id="3.10.560.10">
    <property type="entry name" value="Outer membrane lipoprotein wza domain like"/>
    <property type="match status" value="4"/>
</dbReference>
<evidence type="ECO:0000256" key="14">
    <source>
        <dbReference type="ARBA" id="ARBA00023288"/>
    </source>
</evidence>
<dbReference type="InterPro" id="IPR019554">
    <property type="entry name" value="Soluble_ligand-bd"/>
</dbReference>
<evidence type="ECO:0000256" key="1">
    <source>
        <dbReference type="ARBA" id="ARBA00004571"/>
    </source>
</evidence>
<protein>
    <submittedName>
        <fullName evidence="18">Sugar transporter</fullName>
    </submittedName>
</protein>
<dbReference type="Pfam" id="PF02563">
    <property type="entry name" value="Poly_export"/>
    <property type="match status" value="1"/>
</dbReference>
<keyword evidence="6" id="KW-0812">Transmembrane</keyword>
<dbReference type="GO" id="GO:0015288">
    <property type="term" value="F:porin activity"/>
    <property type="evidence" value="ECO:0007669"/>
    <property type="project" value="UniProtKB-KW"/>
</dbReference>
<evidence type="ECO:0000313" key="18">
    <source>
        <dbReference type="EMBL" id="QHJ01646.1"/>
    </source>
</evidence>
<dbReference type="AlphaFoldDB" id="A0A857JG55"/>
<keyword evidence="7" id="KW-0732">Signal</keyword>
<dbReference type="PANTHER" id="PTHR33619">
    <property type="entry name" value="POLYSACCHARIDE EXPORT PROTEIN GFCE-RELATED"/>
    <property type="match status" value="1"/>
</dbReference>
<feature type="domain" description="Soluble ligand binding" evidence="16">
    <location>
        <begin position="195"/>
        <end position="245"/>
    </location>
</feature>
<reference evidence="18 19" key="1">
    <citation type="submission" date="2020-01" db="EMBL/GenBank/DDBJ databases">
        <title>Genome sequencing of strain KACC 21265.</title>
        <authorList>
            <person name="Heo J."/>
            <person name="Kim S.-J."/>
            <person name="Kim J.-S."/>
            <person name="Hong S.-B."/>
            <person name="Kwon S.-W."/>
        </authorList>
    </citation>
    <scope>NUCLEOTIDE SEQUENCE [LARGE SCALE GENOMIC DNA]</scope>
    <source>
        <strain evidence="18 19">KACC 21265</strain>
    </source>
</reference>
<keyword evidence="4" id="KW-1134">Transmembrane beta strand</keyword>
<dbReference type="Pfam" id="PF10531">
    <property type="entry name" value="SLBB"/>
    <property type="match status" value="3"/>
</dbReference>
<dbReference type="InterPro" id="IPR054765">
    <property type="entry name" value="SLBB_dom"/>
</dbReference>
<comment type="similarity">
    <text evidence="2">Belongs to the BexD/CtrA/VexA family.</text>
</comment>
<evidence type="ECO:0000259" key="17">
    <source>
        <dbReference type="Pfam" id="PF22461"/>
    </source>
</evidence>
<dbReference type="InterPro" id="IPR003715">
    <property type="entry name" value="Poly_export_N"/>
</dbReference>
<dbReference type="GO" id="GO:0046930">
    <property type="term" value="C:pore complex"/>
    <property type="evidence" value="ECO:0007669"/>
    <property type="project" value="UniProtKB-KW"/>
</dbReference>
<feature type="domain" description="Soluble ligand binding" evidence="16">
    <location>
        <begin position="434"/>
        <end position="469"/>
    </location>
</feature>
<evidence type="ECO:0000256" key="4">
    <source>
        <dbReference type="ARBA" id="ARBA00022452"/>
    </source>
</evidence>
<evidence type="ECO:0000313" key="19">
    <source>
        <dbReference type="Proteomes" id="UP000464787"/>
    </source>
</evidence>
<dbReference type="EMBL" id="CP047650">
    <property type="protein sequence ID" value="QHJ01646.1"/>
    <property type="molecule type" value="Genomic_DNA"/>
</dbReference>
<dbReference type="KEGG" id="xyk:GT347_20515"/>
<organism evidence="18 19">
    <name type="scientific">Xylophilus rhododendri</name>
    <dbReference type="NCBI Taxonomy" id="2697032"/>
    <lineage>
        <taxon>Bacteria</taxon>
        <taxon>Pseudomonadati</taxon>
        <taxon>Pseudomonadota</taxon>
        <taxon>Betaproteobacteria</taxon>
        <taxon>Burkholderiales</taxon>
        <taxon>Xylophilus</taxon>
    </lineage>
</organism>
<sequence length="690" mass="74172">MEQATGRLLPIYGSELFDTPKVAYVPDGNSAAPSSYVLGPGDEVRLQVWGGVDFDGTLTIDRNGQVAIPRAGVVTLAGVREKDVESALRAQLGKTFTNFDLNANLGRLRSVQVYVVGQAQRPGTFTLSSLSTLVNAVFASGGPNANGSMRNIELRRGGSKVTTLDLYNFIGSGDKSGDVALQAGDVIVIPPVGPRVAITGALDQAAIYELKGSQTSLSSILALSGGVPTLAATSKALVERVVPGQNPPRQVQDVKLDAQGLGLPLQDGDIVTLLNISPAFANAVTLQGNVAAPLRYRWFPGMKLRDLIPEKDALITPNYYQRKNLLVQTLDGDRGIQAIDATGTAGADVDSARKAGATLSDRVRSMVDQINWDYAVIERLDRDQLKTTLIPFSPGKLLLSGDESQNLELQPGDVVTVLSQKDLKLPVLRQTRLVRLEGEVAAAGLYEVKPGETLRQLIERVGGLTPQAYVFGTAIDRESVRKKQQENLDQLIRRLESQQQSQISFLIANRTNVDAVVLQQQQLLARSQIQSLRTLRSDGRIALELDPKQQTVVALPDLPLEDGDHILVPSTPGFVSVTGAVNNENVFIYRTGKTVADVAQAAGLREEADQDQMFVLRADGSIVTRGDAGGGFFGGGFDKLALMPGDTLVVPEKLDRETTRNFVVRQLKDFTQILSQFGLGIAAIKVIQGL</sequence>
<evidence type="ECO:0000256" key="10">
    <source>
        <dbReference type="ARBA" id="ARBA00023114"/>
    </source>
</evidence>
<evidence type="ECO:0000256" key="6">
    <source>
        <dbReference type="ARBA" id="ARBA00022692"/>
    </source>
</evidence>
<keyword evidence="13" id="KW-0998">Cell outer membrane</keyword>
<dbReference type="PANTHER" id="PTHR33619:SF3">
    <property type="entry name" value="POLYSACCHARIDE EXPORT PROTEIN GFCE-RELATED"/>
    <property type="match status" value="1"/>
</dbReference>
<proteinExistence type="inferred from homology"/>
<evidence type="ECO:0000256" key="5">
    <source>
        <dbReference type="ARBA" id="ARBA00022597"/>
    </source>
</evidence>
<feature type="domain" description="Soluble ligand binding" evidence="16">
    <location>
        <begin position="575"/>
        <end position="622"/>
    </location>
</feature>
<dbReference type="GO" id="GO:0015159">
    <property type="term" value="F:polysaccharide transmembrane transporter activity"/>
    <property type="evidence" value="ECO:0007669"/>
    <property type="project" value="InterPro"/>
</dbReference>